<feature type="region of interest" description="Disordered" evidence="2">
    <location>
        <begin position="1"/>
        <end position="114"/>
    </location>
</feature>
<dbReference type="OMA" id="QSACKEN"/>
<proteinExistence type="predicted"/>
<evidence type="ECO:0000259" key="3">
    <source>
        <dbReference type="PROSITE" id="PS51848"/>
    </source>
</evidence>
<evidence type="ECO:0000313" key="5">
    <source>
        <dbReference type="Proteomes" id="UP000472264"/>
    </source>
</evidence>
<protein>
    <recommendedName>
        <fullName evidence="3">BMERB domain-containing protein</fullName>
    </recommendedName>
</protein>
<dbReference type="Proteomes" id="UP000472264">
    <property type="component" value="Chromosome 8"/>
</dbReference>
<dbReference type="InterPro" id="IPR022735">
    <property type="entry name" value="bMERB_dom"/>
</dbReference>
<reference evidence="4" key="2">
    <citation type="submission" date="2025-08" db="UniProtKB">
        <authorList>
            <consortium name="Ensembl"/>
        </authorList>
    </citation>
    <scope>IDENTIFICATION</scope>
</reference>
<dbReference type="Ensembl" id="ENSENLT00000039205.1">
    <property type="protein sequence ID" value="ENSENLP00000038188.1"/>
    <property type="gene ID" value="ENSENLG00000016523.1"/>
</dbReference>
<feature type="compositionally biased region" description="Basic and acidic residues" evidence="2">
    <location>
        <begin position="52"/>
        <end position="64"/>
    </location>
</feature>
<keyword evidence="1" id="KW-0175">Coiled coil</keyword>
<evidence type="ECO:0000313" key="4">
    <source>
        <dbReference type="Ensembl" id="ENSENLP00000038188.1"/>
    </source>
</evidence>
<evidence type="ECO:0000256" key="2">
    <source>
        <dbReference type="SAM" id="MobiDB-lite"/>
    </source>
</evidence>
<keyword evidence="5" id="KW-1185">Reference proteome</keyword>
<feature type="coiled-coil region" evidence="1">
    <location>
        <begin position="118"/>
        <end position="152"/>
    </location>
</feature>
<dbReference type="PANTHER" id="PTHR23167">
    <property type="entry name" value="CALPONIN HOMOLOGY DOMAIN-CONTAINING PROTEIN DDB_G0272472-RELATED"/>
    <property type="match status" value="1"/>
</dbReference>
<dbReference type="InParanoid" id="A0A665W323"/>
<sequence length="267" mass="30636">MTIVHPGPWTQLPPAPAPVPAPRSKAVSNSQGTRYKTKVPPPNPFAEDMDEDVQKEAVKPESSDQTKSSACKENTFDRKPSMSKSTTSQDLLSRRTPAPGHGFPLIKRKVQTDQHVSTEDLETEIGEVDKLLEALEQRGIELERNLRDCKNSVKSPLTCTEQMLIEWFSLIHERRVLLHRDKELVLYKKLEEKQADVEYQLRCLLNKPESDWSPKDRGQEQKLMDELVAIVEQRNQIISSLDQDRQRCKAKNIEIQLWLSYQGKRKG</sequence>
<feature type="domain" description="BMERB" evidence="3">
    <location>
        <begin position="108"/>
        <end position="257"/>
    </location>
</feature>
<dbReference type="SMART" id="SM01203">
    <property type="entry name" value="DUF3585"/>
    <property type="match status" value="1"/>
</dbReference>
<accession>A0A665W323</accession>
<dbReference type="AlphaFoldDB" id="A0A665W323"/>
<reference evidence="4" key="1">
    <citation type="submission" date="2021-04" db="EMBL/GenBank/DDBJ databases">
        <authorList>
            <consortium name="Wellcome Sanger Institute Data Sharing"/>
        </authorList>
    </citation>
    <scope>NUCLEOTIDE SEQUENCE [LARGE SCALE GENOMIC DNA]</scope>
</reference>
<name>A0A665W323_ECHNA</name>
<dbReference type="PROSITE" id="PS51848">
    <property type="entry name" value="BMERB"/>
    <property type="match status" value="1"/>
</dbReference>
<evidence type="ECO:0000256" key="1">
    <source>
        <dbReference type="SAM" id="Coils"/>
    </source>
</evidence>
<organism evidence="4 5">
    <name type="scientific">Echeneis naucrates</name>
    <name type="common">Live sharksucker</name>
    <dbReference type="NCBI Taxonomy" id="173247"/>
    <lineage>
        <taxon>Eukaryota</taxon>
        <taxon>Metazoa</taxon>
        <taxon>Chordata</taxon>
        <taxon>Craniata</taxon>
        <taxon>Vertebrata</taxon>
        <taxon>Euteleostomi</taxon>
        <taxon>Actinopterygii</taxon>
        <taxon>Neopterygii</taxon>
        <taxon>Teleostei</taxon>
        <taxon>Neoteleostei</taxon>
        <taxon>Acanthomorphata</taxon>
        <taxon>Carangaria</taxon>
        <taxon>Carangiformes</taxon>
        <taxon>Echeneidae</taxon>
        <taxon>Echeneis</taxon>
    </lineage>
</organism>
<dbReference type="PANTHER" id="PTHR23167:SF89">
    <property type="entry name" value="MICAL-LIKE PROTEIN 1"/>
    <property type="match status" value="1"/>
</dbReference>
<dbReference type="InterPro" id="IPR050540">
    <property type="entry name" value="F-actin_Monoox_Mical"/>
</dbReference>
<feature type="compositionally biased region" description="Pro residues" evidence="2">
    <location>
        <begin position="11"/>
        <end position="21"/>
    </location>
</feature>
<dbReference type="Pfam" id="PF12130">
    <property type="entry name" value="bMERB_dom"/>
    <property type="match status" value="1"/>
</dbReference>
<feature type="compositionally biased region" description="Low complexity" evidence="2">
    <location>
        <begin position="1"/>
        <end position="10"/>
    </location>
</feature>
<feature type="compositionally biased region" description="Polar residues" evidence="2">
    <location>
        <begin position="82"/>
        <end position="91"/>
    </location>
</feature>
<reference evidence="4" key="3">
    <citation type="submission" date="2025-09" db="UniProtKB">
        <authorList>
            <consortium name="Ensembl"/>
        </authorList>
    </citation>
    <scope>IDENTIFICATION</scope>
</reference>